<keyword evidence="1" id="KW-0812">Transmembrane</keyword>
<keyword evidence="1" id="KW-1133">Transmembrane helix</keyword>
<dbReference type="Proteomes" id="UP000552709">
    <property type="component" value="Unassembled WGS sequence"/>
</dbReference>
<sequence>MTRENAIQILLLIWRVVKAVTVLTAIYGFVFLRFLLKTVASALPMLFYFVLCFFGGVASGAAGAAAGKATSGRPYYRVWSDEEHMSSSHHR</sequence>
<proteinExistence type="predicted"/>
<dbReference type="RefSeq" id="WP_184134644.1">
    <property type="nucleotide sequence ID" value="NZ_JACHFL010000010.1"/>
</dbReference>
<evidence type="ECO:0000313" key="3">
    <source>
        <dbReference type="Proteomes" id="UP000552709"/>
    </source>
</evidence>
<dbReference type="EMBL" id="JACHFL010000010">
    <property type="protein sequence ID" value="MBB5364335.1"/>
    <property type="molecule type" value="Genomic_DNA"/>
</dbReference>
<organism evidence="2 3">
    <name type="scientific">Deinococcus humi</name>
    <dbReference type="NCBI Taxonomy" id="662880"/>
    <lineage>
        <taxon>Bacteria</taxon>
        <taxon>Thermotogati</taxon>
        <taxon>Deinococcota</taxon>
        <taxon>Deinococci</taxon>
        <taxon>Deinococcales</taxon>
        <taxon>Deinococcaceae</taxon>
        <taxon>Deinococcus</taxon>
    </lineage>
</organism>
<evidence type="ECO:0000256" key="1">
    <source>
        <dbReference type="SAM" id="Phobius"/>
    </source>
</evidence>
<feature type="transmembrane region" description="Helical" evidence="1">
    <location>
        <begin position="12"/>
        <end position="34"/>
    </location>
</feature>
<gene>
    <name evidence="2" type="ORF">HNQ08_003447</name>
</gene>
<feature type="transmembrane region" description="Helical" evidence="1">
    <location>
        <begin position="46"/>
        <end position="67"/>
    </location>
</feature>
<protein>
    <submittedName>
        <fullName evidence="2">Uncharacterized protein</fullName>
    </submittedName>
</protein>
<keyword evidence="3" id="KW-1185">Reference proteome</keyword>
<accession>A0A7W8NG11</accession>
<keyword evidence="1" id="KW-0472">Membrane</keyword>
<comment type="caution">
    <text evidence="2">The sequence shown here is derived from an EMBL/GenBank/DDBJ whole genome shotgun (WGS) entry which is preliminary data.</text>
</comment>
<evidence type="ECO:0000313" key="2">
    <source>
        <dbReference type="EMBL" id="MBB5364335.1"/>
    </source>
</evidence>
<name>A0A7W8NG11_9DEIO</name>
<reference evidence="2 3" key="1">
    <citation type="submission" date="2020-08" db="EMBL/GenBank/DDBJ databases">
        <title>Genomic Encyclopedia of Type Strains, Phase IV (KMG-IV): sequencing the most valuable type-strain genomes for metagenomic binning, comparative biology and taxonomic classification.</title>
        <authorList>
            <person name="Goeker M."/>
        </authorList>
    </citation>
    <scope>NUCLEOTIDE SEQUENCE [LARGE SCALE GENOMIC DNA]</scope>
    <source>
        <strain evidence="2 3">DSM 27939</strain>
    </source>
</reference>
<dbReference type="AlphaFoldDB" id="A0A7W8NG11"/>